<reference evidence="2" key="1">
    <citation type="submission" date="2019-08" db="EMBL/GenBank/DDBJ databases">
        <authorList>
            <person name="Kucharzyk K."/>
            <person name="Murdoch R.W."/>
            <person name="Higgins S."/>
            <person name="Loffler F."/>
        </authorList>
    </citation>
    <scope>NUCLEOTIDE SEQUENCE</scope>
</reference>
<feature type="transmembrane region" description="Helical" evidence="1">
    <location>
        <begin position="30"/>
        <end position="49"/>
    </location>
</feature>
<comment type="caution">
    <text evidence="2">The sequence shown here is derived from an EMBL/GenBank/DDBJ whole genome shotgun (WGS) entry which is preliminary data.</text>
</comment>
<name>A0A645I9F5_9ZZZZ</name>
<accession>A0A645I9F5</accession>
<dbReference type="AlphaFoldDB" id="A0A645I9F5"/>
<dbReference type="InterPro" id="IPR014509">
    <property type="entry name" value="YjdF-like"/>
</dbReference>
<gene>
    <name evidence="2" type="ORF">SDC9_191614</name>
</gene>
<evidence type="ECO:0008006" key="3">
    <source>
        <dbReference type="Google" id="ProtNLM"/>
    </source>
</evidence>
<protein>
    <recommendedName>
        <fullName evidence="3">VanZ-like domain-containing protein</fullName>
    </recommendedName>
</protein>
<sequence length="87" mass="9603">MFGSFSFSLLAFFLLNTFIAFQEANLYSTLFVITLGISIGTLFEILEFIHDSASGKAMCQHGLTDTNYDMIFNAFGSLIAGLIVPYL</sequence>
<keyword evidence="1" id="KW-0812">Transmembrane</keyword>
<keyword evidence="1" id="KW-0472">Membrane</keyword>
<organism evidence="2">
    <name type="scientific">bioreactor metagenome</name>
    <dbReference type="NCBI Taxonomy" id="1076179"/>
    <lineage>
        <taxon>unclassified sequences</taxon>
        <taxon>metagenomes</taxon>
        <taxon>ecological metagenomes</taxon>
    </lineage>
</organism>
<proteinExistence type="predicted"/>
<dbReference type="Pfam" id="PF09997">
    <property type="entry name" value="DUF2238"/>
    <property type="match status" value="1"/>
</dbReference>
<dbReference type="EMBL" id="VSSQ01102870">
    <property type="protein sequence ID" value="MPN44053.1"/>
    <property type="molecule type" value="Genomic_DNA"/>
</dbReference>
<keyword evidence="1" id="KW-1133">Transmembrane helix</keyword>
<evidence type="ECO:0000313" key="2">
    <source>
        <dbReference type="EMBL" id="MPN44053.1"/>
    </source>
</evidence>
<evidence type="ECO:0000256" key="1">
    <source>
        <dbReference type="SAM" id="Phobius"/>
    </source>
</evidence>